<sequence>MKCDETKPACLQCSRRKVECGGYSKDLRWKLYDKPKPARKNGRTRSNFGATSNYTETRLELSETQSSDELGTILRDRAVDDDVASPFQFPIDFTNDFSDGFSLDADIGQFMDPLLLTSFLPSPIPFDDGTELSSLELLHPHDDHQAQLHASINANNISSATPASYDDPGTVKLAERENEIDQILHTTEAAIASHSEVQDLYSVFRRPYFESCSLDMISTVFNNHTSNILSIEGDPHSNHWRISIWPMAEGNPALYDALAAMVCFHVAKAQPQVRSLGIKHFESSVRGLQRRDIENKSDIAQAIATNLALAFAQTWDYVSSSTGKQHILEAKVLLGEARALSDDEAKSHNLIFLARTLLYMDVIARFTSTPIADNSPIDLGYTFIDSHSLNASMDPLMGYATSLFPTIGRVANLISLVWRRSAKRNSPTIISKAIDLWRSIERWSTPVELSMTGDSTSIKSDVVQTAEAYRWATLLLLHQAVPELPLLTSWSELAQKILIYLATTPLTSRAIIVQIFPLMLAGCEVVEEEDKEWVRERWTEMSKRMVTGIVDRCLAITEEVWRRRDEYAANHGLCPISGLKQSSCTDDHPHSTVHPSLEPSANMAAQNMIASRASSHSPGHCIHDKRPSSASNDFPISAAFKKGVDTITRSGYTDYSVKGKLHWLGVMNDWNWEVMLG</sequence>
<feature type="compositionally biased region" description="Polar residues" evidence="3">
    <location>
        <begin position="44"/>
        <end position="55"/>
    </location>
</feature>
<dbReference type="CDD" id="cd00067">
    <property type="entry name" value="GAL4"/>
    <property type="match status" value="1"/>
</dbReference>
<dbReference type="InterPro" id="IPR001138">
    <property type="entry name" value="Zn2Cys6_DnaBD"/>
</dbReference>
<dbReference type="InterPro" id="IPR021858">
    <property type="entry name" value="Fun_TF"/>
</dbReference>
<evidence type="ECO:0000256" key="3">
    <source>
        <dbReference type="SAM" id="MobiDB-lite"/>
    </source>
</evidence>
<dbReference type="EMBL" id="ML977349">
    <property type="protein sequence ID" value="KAF2108107.1"/>
    <property type="molecule type" value="Genomic_DNA"/>
</dbReference>
<evidence type="ECO:0000256" key="1">
    <source>
        <dbReference type="ARBA" id="ARBA00004123"/>
    </source>
</evidence>
<dbReference type="GO" id="GO:0008270">
    <property type="term" value="F:zinc ion binding"/>
    <property type="evidence" value="ECO:0007669"/>
    <property type="project" value="InterPro"/>
</dbReference>
<name>A0A6A5YNY9_9PLEO</name>
<evidence type="ECO:0000313" key="5">
    <source>
        <dbReference type="Proteomes" id="UP000799770"/>
    </source>
</evidence>
<dbReference type="PANTHER" id="PTHR37534:SF47">
    <property type="entry name" value="ZN(2)-C6 FUNGAL-TYPE DOMAIN-CONTAINING PROTEIN"/>
    <property type="match status" value="1"/>
</dbReference>
<comment type="subcellular location">
    <subcellularLocation>
        <location evidence="1">Nucleus</location>
    </subcellularLocation>
</comment>
<reference evidence="4" key="1">
    <citation type="journal article" date="2020" name="Stud. Mycol.">
        <title>101 Dothideomycetes genomes: a test case for predicting lifestyles and emergence of pathogens.</title>
        <authorList>
            <person name="Haridas S."/>
            <person name="Albert R."/>
            <person name="Binder M."/>
            <person name="Bloem J."/>
            <person name="Labutti K."/>
            <person name="Salamov A."/>
            <person name="Andreopoulos B."/>
            <person name="Baker S."/>
            <person name="Barry K."/>
            <person name="Bills G."/>
            <person name="Bluhm B."/>
            <person name="Cannon C."/>
            <person name="Castanera R."/>
            <person name="Culley D."/>
            <person name="Daum C."/>
            <person name="Ezra D."/>
            <person name="Gonzalez J."/>
            <person name="Henrissat B."/>
            <person name="Kuo A."/>
            <person name="Liang C."/>
            <person name="Lipzen A."/>
            <person name="Lutzoni F."/>
            <person name="Magnuson J."/>
            <person name="Mondo S."/>
            <person name="Nolan M."/>
            <person name="Ohm R."/>
            <person name="Pangilinan J."/>
            <person name="Park H.-J."/>
            <person name="Ramirez L."/>
            <person name="Alfaro M."/>
            <person name="Sun H."/>
            <person name="Tritt A."/>
            <person name="Yoshinaga Y."/>
            <person name="Zwiers L.-H."/>
            <person name="Turgeon B."/>
            <person name="Goodwin S."/>
            <person name="Spatafora J."/>
            <person name="Crous P."/>
            <person name="Grigoriev I."/>
        </authorList>
    </citation>
    <scope>NUCLEOTIDE SEQUENCE</scope>
    <source>
        <strain evidence="4">CBS 627.86</strain>
    </source>
</reference>
<dbReference type="GO" id="GO:0000981">
    <property type="term" value="F:DNA-binding transcription factor activity, RNA polymerase II-specific"/>
    <property type="evidence" value="ECO:0007669"/>
    <property type="project" value="InterPro"/>
</dbReference>
<evidence type="ECO:0000256" key="2">
    <source>
        <dbReference type="ARBA" id="ARBA00023242"/>
    </source>
</evidence>
<keyword evidence="5" id="KW-1185">Reference proteome</keyword>
<dbReference type="OrthoDB" id="3886144at2759"/>
<evidence type="ECO:0000313" key="4">
    <source>
        <dbReference type="EMBL" id="KAF2108107.1"/>
    </source>
</evidence>
<keyword evidence="2" id="KW-0539">Nucleus</keyword>
<proteinExistence type="predicted"/>
<dbReference type="GO" id="GO:0045944">
    <property type="term" value="P:positive regulation of transcription by RNA polymerase II"/>
    <property type="evidence" value="ECO:0007669"/>
    <property type="project" value="TreeGrafter"/>
</dbReference>
<dbReference type="AlphaFoldDB" id="A0A6A5YNY9"/>
<dbReference type="GO" id="GO:0005634">
    <property type="term" value="C:nucleus"/>
    <property type="evidence" value="ECO:0007669"/>
    <property type="project" value="UniProtKB-SubCell"/>
</dbReference>
<dbReference type="Pfam" id="PF11951">
    <property type="entry name" value="Fungal_trans_2"/>
    <property type="match status" value="1"/>
</dbReference>
<dbReference type="Proteomes" id="UP000799770">
    <property type="component" value="Unassembled WGS sequence"/>
</dbReference>
<feature type="region of interest" description="Disordered" evidence="3">
    <location>
        <begin position="35"/>
        <end position="55"/>
    </location>
</feature>
<dbReference type="PANTHER" id="PTHR37534">
    <property type="entry name" value="TRANSCRIPTIONAL ACTIVATOR PROTEIN UGA3"/>
    <property type="match status" value="1"/>
</dbReference>
<dbReference type="GO" id="GO:0000976">
    <property type="term" value="F:transcription cis-regulatory region binding"/>
    <property type="evidence" value="ECO:0007669"/>
    <property type="project" value="TreeGrafter"/>
</dbReference>
<organism evidence="4 5">
    <name type="scientific">Lophiotrema nucula</name>
    <dbReference type="NCBI Taxonomy" id="690887"/>
    <lineage>
        <taxon>Eukaryota</taxon>
        <taxon>Fungi</taxon>
        <taxon>Dikarya</taxon>
        <taxon>Ascomycota</taxon>
        <taxon>Pezizomycotina</taxon>
        <taxon>Dothideomycetes</taxon>
        <taxon>Pleosporomycetidae</taxon>
        <taxon>Pleosporales</taxon>
        <taxon>Lophiotremataceae</taxon>
        <taxon>Lophiotrema</taxon>
    </lineage>
</organism>
<gene>
    <name evidence="4" type="ORF">BDV96DRAFT_283679</name>
</gene>
<accession>A0A6A5YNY9</accession>
<protein>
    <submittedName>
        <fullName evidence="4">Fungal-specific transcription factor domain-containing protein</fullName>
    </submittedName>
</protein>